<reference evidence="2 3" key="1">
    <citation type="submission" date="2024-05" db="EMBL/GenBank/DDBJ databases">
        <authorList>
            <person name="Kim H.-Y."/>
            <person name="Kim E."/>
            <person name="Cai Y."/>
            <person name="Yang S.-M."/>
            <person name="Lee W."/>
        </authorList>
    </citation>
    <scope>NUCLEOTIDE SEQUENCE [LARGE SCALE GENOMIC DNA]</scope>
    <source>
        <strain evidence="2 3">FBL11</strain>
    </source>
</reference>
<accession>A0ABU9X9D8</accession>
<sequence>MTKRTIALGVMKLSMAQKEDHSALDALTEAAMVEFNQVVQKTLDIEVSSFSFTGHSLTPSKQGYQALDFVQIGINEKTERKLAFLLIVTDVEIAAASMSYLLALPSQLTNVAVISTRRLVDHGEDKLLQKGLRTERLTTIMLHCFGRLLNLSYTKEPTNYLARVEMSDDLDAMRHFTVIQQQQMVKNLPQEANDRYSRGSKLIFIIRHILGNLPRIFRGAIRANPLRITTKLPTMIATALSVIIVLIFGGETWDFAASVSYGQLTVFVITSFLAASFVLYRAFSFRLIATRRGQTSESSVVTAAATYLALMLTLICLFFMFGVLMYGVVVFVFPDILMSTWTSDKDGATFAAHMRLAAFLAAVGVLSGSLGGSADSRSVVRNVLFAADET</sequence>
<dbReference type="RefSeq" id="WP_299218367.1">
    <property type="nucleotide sequence ID" value="NZ_JBDGHN010000005.1"/>
</dbReference>
<feature type="transmembrane region" description="Helical" evidence="1">
    <location>
        <begin position="304"/>
        <end position="333"/>
    </location>
</feature>
<evidence type="ECO:0000256" key="1">
    <source>
        <dbReference type="SAM" id="Phobius"/>
    </source>
</evidence>
<proteinExistence type="predicted"/>
<keyword evidence="1" id="KW-0812">Transmembrane</keyword>
<evidence type="ECO:0000313" key="2">
    <source>
        <dbReference type="EMBL" id="MEN2752006.1"/>
    </source>
</evidence>
<keyword evidence="3" id="KW-1185">Reference proteome</keyword>
<organism evidence="2 3">
    <name type="scientific">Psychrobacter saeujeotis</name>
    <dbReference type="NCBI Taxonomy" id="3143436"/>
    <lineage>
        <taxon>Bacteria</taxon>
        <taxon>Pseudomonadati</taxon>
        <taxon>Pseudomonadota</taxon>
        <taxon>Gammaproteobacteria</taxon>
        <taxon>Moraxellales</taxon>
        <taxon>Moraxellaceae</taxon>
        <taxon>Psychrobacter</taxon>
    </lineage>
</organism>
<gene>
    <name evidence="2" type="ORF">AAIR29_10215</name>
</gene>
<dbReference type="InterPro" id="IPR024079">
    <property type="entry name" value="MetalloPept_cat_dom_sf"/>
</dbReference>
<name>A0ABU9X9D8_9GAMM</name>
<comment type="caution">
    <text evidence="2">The sequence shown here is derived from an EMBL/GenBank/DDBJ whole genome shotgun (WGS) entry which is preliminary data.</text>
</comment>
<feature type="transmembrane region" description="Helical" evidence="1">
    <location>
        <begin position="261"/>
        <end position="283"/>
    </location>
</feature>
<keyword evidence="1" id="KW-0472">Membrane</keyword>
<feature type="transmembrane region" description="Helical" evidence="1">
    <location>
        <begin position="232"/>
        <end position="249"/>
    </location>
</feature>
<feature type="transmembrane region" description="Helical" evidence="1">
    <location>
        <begin position="353"/>
        <end position="372"/>
    </location>
</feature>
<keyword evidence="1" id="KW-1133">Transmembrane helix</keyword>
<dbReference type="Gene3D" id="3.40.390.10">
    <property type="entry name" value="Collagenase (Catalytic Domain)"/>
    <property type="match status" value="1"/>
</dbReference>
<dbReference type="Proteomes" id="UP001461960">
    <property type="component" value="Unassembled WGS sequence"/>
</dbReference>
<dbReference type="EMBL" id="JBDGHN010000005">
    <property type="protein sequence ID" value="MEN2752006.1"/>
    <property type="molecule type" value="Genomic_DNA"/>
</dbReference>
<evidence type="ECO:0000313" key="3">
    <source>
        <dbReference type="Proteomes" id="UP001461960"/>
    </source>
</evidence>
<protein>
    <submittedName>
        <fullName evidence="2">Uncharacterized protein</fullName>
    </submittedName>
</protein>